<evidence type="ECO:0000313" key="1">
    <source>
        <dbReference type="EMBL" id="MPL66039.1"/>
    </source>
</evidence>
<sequence>MSAPPRLALRAAKFFFSFVRAELIVSTLPSPRRAACKLLNESFASLLFSRSSASLFITGDKPFEINSPKCSFASDVATPSRLSPAGSSFPIAFATPPTRDSISFSINSTALPFSPVDTNFFASSSCESDKITPAFLNAPKPSTGSSIAFPRVCAAEAASVPIVFDKSKDNPIARLNSSPVIAVNLSIALCADLTSFSDIFVADCRLVAIDSSSSAVKPAAPPVALIWASRRPCSSRAFPNAVTDSLVVVTIALIVLVAS</sequence>
<comment type="caution">
    <text evidence="1">The sequence shown here is derived from an EMBL/GenBank/DDBJ whole genome shotgun (WGS) entry which is preliminary data.</text>
</comment>
<dbReference type="AlphaFoldDB" id="A0A644TH50"/>
<proteinExistence type="predicted"/>
<dbReference type="EMBL" id="VSSQ01000030">
    <property type="protein sequence ID" value="MPL66039.1"/>
    <property type="molecule type" value="Genomic_DNA"/>
</dbReference>
<reference evidence="1" key="1">
    <citation type="submission" date="2019-08" db="EMBL/GenBank/DDBJ databases">
        <authorList>
            <person name="Kucharzyk K."/>
            <person name="Murdoch R.W."/>
            <person name="Higgins S."/>
            <person name="Loffler F."/>
        </authorList>
    </citation>
    <scope>NUCLEOTIDE SEQUENCE</scope>
</reference>
<protein>
    <submittedName>
        <fullName evidence="1">Uncharacterized protein</fullName>
    </submittedName>
</protein>
<name>A0A644TH50_9ZZZZ</name>
<gene>
    <name evidence="1" type="ORF">SDC9_11707</name>
</gene>
<accession>A0A644TH50</accession>
<organism evidence="1">
    <name type="scientific">bioreactor metagenome</name>
    <dbReference type="NCBI Taxonomy" id="1076179"/>
    <lineage>
        <taxon>unclassified sequences</taxon>
        <taxon>metagenomes</taxon>
        <taxon>ecological metagenomes</taxon>
    </lineage>
</organism>